<comment type="caution">
    <text evidence="1">The sequence shown here is derived from an EMBL/GenBank/DDBJ whole genome shotgun (WGS) entry which is preliminary data.</text>
</comment>
<gene>
    <name evidence="1" type="ORF">EV182_004365</name>
</gene>
<proteinExistence type="predicted"/>
<dbReference type="Proteomes" id="UP001145114">
    <property type="component" value="Unassembled WGS sequence"/>
</dbReference>
<keyword evidence="2" id="KW-1185">Reference proteome</keyword>
<feature type="non-terminal residue" evidence="1">
    <location>
        <position position="1"/>
    </location>
</feature>
<reference evidence="1" key="1">
    <citation type="submission" date="2022-06" db="EMBL/GenBank/DDBJ databases">
        <title>Phylogenomic reconstructions and comparative analyses of Kickxellomycotina fungi.</title>
        <authorList>
            <person name="Reynolds N.K."/>
            <person name="Stajich J.E."/>
            <person name="Barry K."/>
            <person name="Grigoriev I.V."/>
            <person name="Crous P."/>
            <person name="Smith M.E."/>
        </authorList>
    </citation>
    <scope>NUCLEOTIDE SEQUENCE</scope>
    <source>
        <strain evidence="1">RSA 2271</strain>
    </source>
</reference>
<name>A0ACC1HE33_9FUNG</name>
<evidence type="ECO:0000313" key="1">
    <source>
        <dbReference type="EMBL" id="KAJ1673891.1"/>
    </source>
</evidence>
<dbReference type="EMBL" id="JAMZIH010006467">
    <property type="protein sequence ID" value="KAJ1673891.1"/>
    <property type="molecule type" value="Genomic_DNA"/>
</dbReference>
<accession>A0ACC1HE33</accession>
<evidence type="ECO:0000313" key="2">
    <source>
        <dbReference type="Proteomes" id="UP001145114"/>
    </source>
</evidence>
<organism evidence="1 2">
    <name type="scientific">Spiromyces aspiralis</name>
    <dbReference type="NCBI Taxonomy" id="68401"/>
    <lineage>
        <taxon>Eukaryota</taxon>
        <taxon>Fungi</taxon>
        <taxon>Fungi incertae sedis</taxon>
        <taxon>Zoopagomycota</taxon>
        <taxon>Kickxellomycotina</taxon>
        <taxon>Kickxellomycetes</taxon>
        <taxon>Kickxellales</taxon>
        <taxon>Kickxellaceae</taxon>
        <taxon>Spiromyces</taxon>
    </lineage>
</organism>
<sequence length="75" mass="8658">SLVQYGITTIEKVFQLGINGEVQVSATGLNAQWKRLLQMELQRTQQEKKTVKESYLSFKVIRETLQGPIRLRSIH</sequence>
<protein>
    <submittedName>
        <fullName evidence="1">Uncharacterized protein</fullName>
    </submittedName>
</protein>